<feature type="domain" description="Core-binding (CB)" evidence="4">
    <location>
        <begin position="37"/>
        <end position="128"/>
    </location>
</feature>
<keyword evidence="1 3" id="KW-0238">DNA-binding</keyword>
<comment type="caution">
    <text evidence="5">The sequence shown here is derived from an EMBL/GenBank/DDBJ whole genome shotgun (WGS) entry which is preliminary data.</text>
</comment>
<dbReference type="SUPFAM" id="SSF56349">
    <property type="entry name" value="DNA breaking-rejoining enzymes"/>
    <property type="match status" value="1"/>
</dbReference>
<gene>
    <name evidence="5" type="ORF">U6C28_09845</name>
</gene>
<dbReference type="Gene3D" id="1.10.150.130">
    <property type="match status" value="1"/>
</dbReference>
<dbReference type="Gene3D" id="1.10.443.10">
    <property type="entry name" value="Intergrase catalytic core"/>
    <property type="match status" value="1"/>
</dbReference>
<dbReference type="EMBL" id="JAXUIA010000006">
    <property type="protein sequence ID" value="MEA0976593.1"/>
    <property type="molecule type" value="Genomic_DNA"/>
</dbReference>
<dbReference type="RefSeq" id="WP_322611571.1">
    <property type="nucleotide sequence ID" value="NZ_JAXLNX010000011.1"/>
</dbReference>
<evidence type="ECO:0000313" key="6">
    <source>
        <dbReference type="Proteomes" id="UP001289615"/>
    </source>
</evidence>
<reference evidence="5 6" key="1">
    <citation type="submission" date="2023-12" db="EMBL/GenBank/DDBJ databases">
        <title>Genome comparison identifies genes involved in endophytic behavior of Lysinibacillus irui and provides insights into its role as a plant-growth promoting bacterium.</title>
        <authorList>
            <person name="Hilario S."/>
            <person name="Matos I."/>
            <person name="Goncalves M.F.M."/>
            <person name="Pardo C.A."/>
            <person name="Santos M.J."/>
        </authorList>
    </citation>
    <scope>NUCLEOTIDE SEQUENCE [LARGE SCALE GENOMIC DNA]</scope>
    <source>
        <strain evidence="5 6">B3</strain>
    </source>
</reference>
<organism evidence="5 6">
    <name type="scientific">Lysinibacillus irui</name>
    <dbReference type="NCBI Taxonomy" id="2998077"/>
    <lineage>
        <taxon>Bacteria</taxon>
        <taxon>Bacillati</taxon>
        <taxon>Bacillota</taxon>
        <taxon>Bacilli</taxon>
        <taxon>Bacillales</taxon>
        <taxon>Bacillaceae</taxon>
        <taxon>Lysinibacillus</taxon>
    </lineage>
</organism>
<protein>
    <recommendedName>
        <fullName evidence="4">Core-binding (CB) domain-containing protein</fullName>
    </recommendedName>
</protein>
<sequence length="433" mass="51100">MKWKFIVVQKNVHHIYKGELIDDFRTFIVMEFYDSEIIIPHPITEFIHQKYEKKGLEPNTIKSYAEDLKKFLEYCKKNKNENGLKDLCIDDGVDYMKYVNERVRLKEIKPNNIRRIELVLVDFFYWLKEINILDQEELQEQSKWVYGETGYIEVRKNFFHNIRYGIPFNKRESNSRVKDRILHDFGNKRYKNCIEFLNFARIIAPEIALGIAFQFFGGLRKGEVVNLLKSSVSRASESSTDIFYVNVANNYNQIFKNKTNYTHEQVKVERKQFILNVPIVNELYVEHMKKLQNIKTDSPALFVSYRSGKPICGQSYLKKFNLIKEMFLNYVMINNKSLYEYLTSREWSSHFGRGVYTNLLIYDLNWGASEVRLARGDKSLEATMSYIEEANIVTRAKNIMEELGANMVINHDSLTNMDYIRIVELLGGKLNGK</sequence>
<keyword evidence="2" id="KW-0233">DNA recombination</keyword>
<dbReference type="InterPro" id="IPR013762">
    <property type="entry name" value="Integrase-like_cat_sf"/>
</dbReference>
<evidence type="ECO:0000256" key="2">
    <source>
        <dbReference type="ARBA" id="ARBA00023172"/>
    </source>
</evidence>
<dbReference type="InterPro" id="IPR010998">
    <property type="entry name" value="Integrase_recombinase_N"/>
</dbReference>
<evidence type="ECO:0000256" key="1">
    <source>
        <dbReference type="ARBA" id="ARBA00023125"/>
    </source>
</evidence>
<dbReference type="InterPro" id="IPR044068">
    <property type="entry name" value="CB"/>
</dbReference>
<dbReference type="PROSITE" id="PS51900">
    <property type="entry name" value="CB"/>
    <property type="match status" value="1"/>
</dbReference>
<accession>A0ABU5NKN3</accession>
<name>A0ABU5NKN3_9BACI</name>
<dbReference type="Proteomes" id="UP001289615">
    <property type="component" value="Unassembled WGS sequence"/>
</dbReference>
<evidence type="ECO:0000256" key="3">
    <source>
        <dbReference type="PROSITE-ProRule" id="PRU01248"/>
    </source>
</evidence>
<proteinExistence type="predicted"/>
<evidence type="ECO:0000313" key="5">
    <source>
        <dbReference type="EMBL" id="MEA0976593.1"/>
    </source>
</evidence>
<keyword evidence="6" id="KW-1185">Reference proteome</keyword>
<evidence type="ECO:0000259" key="4">
    <source>
        <dbReference type="PROSITE" id="PS51900"/>
    </source>
</evidence>
<dbReference type="InterPro" id="IPR011010">
    <property type="entry name" value="DNA_brk_join_enz"/>
</dbReference>